<name>A0A1F5B221_9BACT</name>
<dbReference type="Proteomes" id="UP000176431">
    <property type="component" value="Unassembled WGS sequence"/>
</dbReference>
<accession>A0A1F5B221</accession>
<evidence type="ECO:0000313" key="2">
    <source>
        <dbReference type="Proteomes" id="UP000176431"/>
    </source>
</evidence>
<organism evidence="1 2">
    <name type="scientific">Candidatus Azambacteria bacterium RIFCSPHIGHO2_01_FULL_40_24</name>
    <dbReference type="NCBI Taxonomy" id="1797301"/>
    <lineage>
        <taxon>Bacteria</taxon>
        <taxon>Candidatus Azamiibacteriota</taxon>
    </lineage>
</organism>
<evidence type="ECO:0000313" key="1">
    <source>
        <dbReference type="EMBL" id="OGD24665.1"/>
    </source>
</evidence>
<sequence length="110" mass="12781">MQYWTHDELHCLMEDNPVLKGKSDKEHALLRVSSEEKEQGKLQMMEIYAKAVNCRQLDTAKDFVKKAFLCLRQRTTLNALCDEYAKQKSCHAPNGNDYMCFCDEEGKNND</sequence>
<protein>
    <submittedName>
        <fullName evidence="1">Uncharacterized protein</fullName>
    </submittedName>
</protein>
<comment type="caution">
    <text evidence="1">The sequence shown here is derived from an EMBL/GenBank/DDBJ whole genome shotgun (WGS) entry which is preliminary data.</text>
</comment>
<reference evidence="1 2" key="1">
    <citation type="journal article" date="2016" name="Nat. Commun.">
        <title>Thousands of microbial genomes shed light on interconnected biogeochemical processes in an aquifer system.</title>
        <authorList>
            <person name="Anantharaman K."/>
            <person name="Brown C.T."/>
            <person name="Hug L.A."/>
            <person name="Sharon I."/>
            <person name="Castelle C.J."/>
            <person name="Probst A.J."/>
            <person name="Thomas B.C."/>
            <person name="Singh A."/>
            <person name="Wilkins M.J."/>
            <person name="Karaoz U."/>
            <person name="Brodie E.L."/>
            <person name="Williams K.H."/>
            <person name="Hubbard S.S."/>
            <person name="Banfield J.F."/>
        </authorList>
    </citation>
    <scope>NUCLEOTIDE SEQUENCE [LARGE SCALE GENOMIC DNA]</scope>
</reference>
<proteinExistence type="predicted"/>
<gene>
    <name evidence="1" type="ORF">A2819_02915</name>
</gene>
<dbReference type="EMBL" id="MEYK01000036">
    <property type="protein sequence ID" value="OGD24665.1"/>
    <property type="molecule type" value="Genomic_DNA"/>
</dbReference>
<dbReference type="AlphaFoldDB" id="A0A1F5B221"/>